<evidence type="ECO:0000256" key="1">
    <source>
        <dbReference type="ARBA" id="ARBA00001798"/>
    </source>
</evidence>
<dbReference type="SUPFAM" id="SSF57850">
    <property type="entry name" value="RING/U-box"/>
    <property type="match status" value="2"/>
</dbReference>
<keyword evidence="8" id="KW-0833">Ubl conjugation pathway</keyword>
<dbReference type="Gene3D" id="3.10.110.10">
    <property type="entry name" value="Ubiquitin Conjugating Enzyme"/>
    <property type="match status" value="1"/>
</dbReference>
<evidence type="ECO:0000256" key="8">
    <source>
        <dbReference type="ARBA" id="ARBA00022786"/>
    </source>
</evidence>
<evidence type="ECO:0000313" key="13">
    <source>
        <dbReference type="EMBL" id="CAD6259801.1"/>
    </source>
</evidence>
<feature type="compositionally biased region" description="Low complexity" evidence="10">
    <location>
        <begin position="29"/>
        <end position="43"/>
    </location>
</feature>
<evidence type="ECO:0000256" key="9">
    <source>
        <dbReference type="ARBA" id="ARBA00022833"/>
    </source>
</evidence>
<organism evidence="13 14">
    <name type="scientific">Miscanthus lutarioriparius</name>
    <dbReference type="NCBI Taxonomy" id="422564"/>
    <lineage>
        <taxon>Eukaryota</taxon>
        <taxon>Viridiplantae</taxon>
        <taxon>Streptophyta</taxon>
        <taxon>Embryophyta</taxon>
        <taxon>Tracheophyta</taxon>
        <taxon>Spermatophyta</taxon>
        <taxon>Magnoliopsida</taxon>
        <taxon>Liliopsida</taxon>
        <taxon>Poales</taxon>
        <taxon>Poaceae</taxon>
        <taxon>PACMAD clade</taxon>
        <taxon>Panicoideae</taxon>
        <taxon>Andropogonodae</taxon>
        <taxon>Andropogoneae</taxon>
        <taxon>Saccharinae</taxon>
        <taxon>Miscanthus</taxon>
    </lineage>
</organism>
<evidence type="ECO:0000259" key="11">
    <source>
        <dbReference type="PROSITE" id="PS50908"/>
    </source>
</evidence>
<dbReference type="InterPro" id="IPR031127">
    <property type="entry name" value="E3_UB_ligase_RBR"/>
</dbReference>
<dbReference type="InterPro" id="IPR006575">
    <property type="entry name" value="RWD_dom"/>
</dbReference>
<dbReference type="InterPro" id="IPR016135">
    <property type="entry name" value="UBQ-conjugating_enzyme/RWD"/>
</dbReference>
<proteinExistence type="predicted"/>
<dbReference type="OrthoDB" id="1431934at2759"/>
<dbReference type="PROSITE" id="PS50908">
    <property type="entry name" value="RWD"/>
    <property type="match status" value="1"/>
</dbReference>
<dbReference type="InterPro" id="IPR013083">
    <property type="entry name" value="Znf_RING/FYVE/PHD"/>
</dbReference>
<comment type="cofactor">
    <cofactor evidence="2">
        <name>Zn(2+)</name>
        <dbReference type="ChEBI" id="CHEBI:29105"/>
    </cofactor>
</comment>
<accession>A0A811QSF5</accession>
<reference evidence="13" key="1">
    <citation type="submission" date="2020-10" db="EMBL/GenBank/DDBJ databases">
        <authorList>
            <person name="Han B."/>
            <person name="Lu T."/>
            <person name="Zhao Q."/>
            <person name="Huang X."/>
            <person name="Zhao Y."/>
        </authorList>
    </citation>
    <scope>NUCLEOTIDE SEQUENCE</scope>
</reference>
<dbReference type="PANTHER" id="PTHR11685">
    <property type="entry name" value="RBR FAMILY RING FINGER AND IBR DOMAIN-CONTAINING"/>
    <property type="match status" value="1"/>
</dbReference>
<dbReference type="PROSITE" id="PS51873">
    <property type="entry name" value="TRIAD"/>
    <property type="match status" value="1"/>
</dbReference>
<dbReference type="Gene3D" id="3.30.40.10">
    <property type="entry name" value="Zinc/RING finger domain, C3HC4 (zinc finger)"/>
    <property type="match status" value="1"/>
</dbReference>
<dbReference type="GO" id="GO:0016567">
    <property type="term" value="P:protein ubiquitination"/>
    <property type="evidence" value="ECO:0007669"/>
    <property type="project" value="InterPro"/>
</dbReference>
<gene>
    <name evidence="13" type="ORF">NCGR_LOCUS43238</name>
</gene>
<dbReference type="GO" id="GO:0061630">
    <property type="term" value="F:ubiquitin protein ligase activity"/>
    <property type="evidence" value="ECO:0007669"/>
    <property type="project" value="UniProtKB-EC"/>
</dbReference>
<evidence type="ECO:0000259" key="12">
    <source>
        <dbReference type="PROSITE" id="PS51873"/>
    </source>
</evidence>
<evidence type="ECO:0000256" key="4">
    <source>
        <dbReference type="ARBA" id="ARBA00022679"/>
    </source>
</evidence>
<comment type="catalytic activity">
    <reaction evidence="1">
        <text>[E2 ubiquitin-conjugating enzyme]-S-ubiquitinyl-L-cysteine + [acceptor protein]-L-lysine = [E2 ubiquitin-conjugating enzyme]-L-cysteine + [acceptor protein]-N(6)-ubiquitinyl-L-lysine.</text>
        <dbReference type="EC" id="2.3.2.31"/>
    </reaction>
</comment>
<sequence>MAALASGSTTSPRALELELHRSGRFSDKASSSGGAESSAVAAEGGCEAEEGVLDLDSPWVAATEAESRLEEAATAAGVGLCLLADEELEEYEIRDNQQRQEDELTALEAIYGDDLIVFENKGGLRSFQIYIHYHLPDGIKVCAKLSAPNASPRDVGWCDDYKHDDGHGPDEFSYTCDFEYLPPLILTCLLPRSYPSKDPPSFAVTAKWMDGPYVSQLCQMLDTIWAGLPGQEVVYQWVEWLHNSSMSYLWIDGNMTLGPDIVNHNGDNRAISTTNSLESVIPLMLNYSSKKRYQAFLEAIHMCMICLNQTKDSHLQQQFPLLVLACMETLCRLHVKEGSVFQLVCPDSKCKDSIPPYVLKRLLTEAEYERWDRLLLQKTLDSMSNVVYCPNCVIGCMEDDENNAQCPKCSFIFCSFCKGPCHPGKKCLTPEEKIQLRKVSGRMTEKEMAQELFNTDNCTRMFGCARNAEWPSPKLKGATKWDQDCKLFAARDIAEWERQMAEIQPERLMRNAARPIGSTVRCHKCRAQNFKKDEKYM</sequence>
<dbReference type="EMBL" id="CAJGYO010000011">
    <property type="protein sequence ID" value="CAD6259801.1"/>
    <property type="molecule type" value="Genomic_DNA"/>
</dbReference>
<dbReference type="SMART" id="SM00591">
    <property type="entry name" value="RWD"/>
    <property type="match status" value="1"/>
</dbReference>
<keyword evidence="9" id="KW-0862">Zinc</keyword>
<feature type="compositionally biased region" description="Polar residues" evidence="10">
    <location>
        <begin position="1"/>
        <end position="12"/>
    </location>
</feature>
<evidence type="ECO:0000256" key="7">
    <source>
        <dbReference type="ARBA" id="ARBA00022771"/>
    </source>
</evidence>
<evidence type="ECO:0000256" key="5">
    <source>
        <dbReference type="ARBA" id="ARBA00022723"/>
    </source>
</evidence>
<dbReference type="Proteomes" id="UP000604825">
    <property type="component" value="Unassembled WGS sequence"/>
</dbReference>
<feature type="domain" description="RWD" evidence="11">
    <location>
        <begin position="102"/>
        <end position="248"/>
    </location>
</feature>
<dbReference type="Pfam" id="PF05773">
    <property type="entry name" value="RWD"/>
    <property type="match status" value="1"/>
</dbReference>
<evidence type="ECO:0000313" key="14">
    <source>
        <dbReference type="Proteomes" id="UP000604825"/>
    </source>
</evidence>
<dbReference type="GO" id="GO:0008270">
    <property type="term" value="F:zinc ion binding"/>
    <property type="evidence" value="ECO:0007669"/>
    <property type="project" value="UniProtKB-KW"/>
</dbReference>
<feature type="compositionally biased region" description="Basic and acidic residues" evidence="10">
    <location>
        <begin position="15"/>
        <end position="27"/>
    </location>
</feature>
<keyword evidence="6" id="KW-0677">Repeat</keyword>
<dbReference type="SMART" id="SM00647">
    <property type="entry name" value="IBR"/>
    <property type="match status" value="1"/>
</dbReference>
<dbReference type="EC" id="2.3.2.31" evidence="3"/>
<evidence type="ECO:0000256" key="2">
    <source>
        <dbReference type="ARBA" id="ARBA00001947"/>
    </source>
</evidence>
<protein>
    <recommendedName>
        <fullName evidence="3">RBR-type E3 ubiquitin transferase</fullName>
        <ecNumber evidence="3">2.3.2.31</ecNumber>
    </recommendedName>
</protein>
<feature type="domain" description="RING-type" evidence="12">
    <location>
        <begin position="299"/>
        <end position="537"/>
    </location>
</feature>
<dbReference type="CDD" id="cd23821">
    <property type="entry name" value="RWD_IMPACT"/>
    <property type="match status" value="1"/>
</dbReference>
<feature type="region of interest" description="Disordered" evidence="10">
    <location>
        <begin position="1"/>
        <end position="43"/>
    </location>
</feature>
<keyword evidence="5" id="KW-0479">Metal-binding</keyword>
<keyword evidence="4" id="KW-0808">Transferase</keyword>
<keyword evidence="14" id="KW-1185">Reference proteome</keyword>
<dbReference type="InterPro" id="IPR002867">
    <property type="entry name" value="IBR_dom"/>
</dbReference>
<evidence type="ECO:0000256" key="10">
    <source>
        <dbReference type="SAM" id="MobiDB-lite"/>
    </source>
</evidence>
<dbReference type="AlphaFoldDB" id="A0A811QSF5"/>
<dbReference type="Pfam" id="PF01485">
    <property type="entry name" value="IBR"/>
    <property type="match status" value="1"/>
</dbReference>
<name>A0A811QSF5_9POAL</name>
<dbReference type="CDD" id="cd20341">
    <property type="entry name" value="BRcat_RBR_RNF14"/>
    <property type="match status" value="1"/>
</dbReference>
<dbReference type="SUPFAM" id="SSF54495">
    <property type="entry name" value="UBC-like"/>
    <property type="match status" value="1"/>
</dbReference>
<evidence type="ECO:0000256" key="3">
    <source>
        <dbReference type="ARBA" id="ARBA00012251"/>
    </source>
</evidence>
<keyword evidence="7" id="KW-0863">Zinc-finger</keyword>
<evidence type="ECO:0000256" key="6">
    <source>
        <dbReference type="ARBA" id="ARBA00022737"/>
    </source>
</evidence>
<dbReference type="InterPro" id="IPR044066">
    <property type="entry name" value="TRIAD_supradom"/>
</dbReference>
<comment type="caution">
    <text evidence="13">The sequence shown here is derived from an EMBL/GenBank/DDBJ whole genome shotgun (WGS) entry which is preliminary data.</text>
</comment>